<organism evidence="2 4">
    <name type="scientific">Pseudoalteromonas lipolytica</name>
    <dbReference type="NCBI Taxonomy" id="570156"/>
    <lineage>
        <taxon>Bacteria</taxon>
        <taxon>Pseudomonadati</taxon>
        <taxon>Pseudomonadota</taxon>
        <taxon>Gammaproteobacteria</taxon>
        <taxon>Alteromonadales</taxon>
        <taxon>Pseudoalteromonadaceae</taxon>
        <taxon>Pseudoalteromonas</taxon>
    </lineage>
</organism>
<name>A0A0P7DU72_9GAMM</name>
<evidence type="ECO:0000256" key="1">
    <source>
        <dbReference type="SAM" id="SignalP"/>
    </source>
</evidence>
<dbReference type="STRING" id="570156.AOG27_18135"/>
<evidence type="ECO:0000313" key="4">
    <source>
        <dbReference type="Proteomes" id="UP000050378"/>
    </source>
</evidence>
<accession>A0A0P7DU72</accession>
<dbReference type="Proteomes" id="UP001377972">
    <property type="component" value="Unassembled WGS sequence"/>
</dbReference>
<feature type="chain" id="PRO_5006138055" evidence="1">
    <location>
        <begin position="18"/>
        <end position="104"/>
    </location>
</feature>
<dbReference type="EMBL" id="LJTC01000014">
    <property type="protein sequence ID" value="KPM81254.1"/>
    <property type="molecule type" value="Genomic_DNA"/>
</dbReference>
<dbReference type="InterPro" id="IPR010438">
    <property type="entry name" value="Lambda_Bor"/>
</dbReference>
<dbReference type="RefSeq" id="WP_054554401.1">
    <property type="nucleotide sequence ID" value="NZ_JAQPZS010000010.1"/>
</dbReference>
<gene>
    <name evidence="2" type="ORF">AOG27_18135</name>
    <name evidence="3" type="ORF">PQI24_12215</name>
</gene>
<evidence type="ECO:0000313" key="3">
    <source>
        <dbReference type="EMBL" id="MEJ6496804.1"/>
    </source>
</evidence>
<proteinExistence type="predicted"/>
<dbReference type="OrthoDB" id="332829at2"/>
<reference evidence="2 4" key="1">
    <citation type="submission" date="2015-09" db="EMBL/GenBank/DDBJ databases">
        <title>Draft Genome Sequence of Pseudoalteromonas lipolytica UCD-48B.</title>
        <authorList>
            <person name="Krusor M."/>
            <person name="Coil D.A."/>
            <person name="Lang J.M."/>
            <person name="Eisen J.A."/>
            <person name="Alexiev A."/>
        </authorList>
    </citation>
    <scope>NUCLEOTIDE SEQUENCE [LARGE SCALE GENOMIC DNA]</scope>
    <source>
        <strain evidence="2 4">UCD-48B</strain>
    </source>
</reference>
<dbReference type="PATRIC" id="fig|570156.3.peg.1549"/>
<sequence>MKQMACMLLALSVTACSSVTIVPEKTTNKLATKADYQDSRPFFLWGLVGEERVDVKAICQDKKVAQMQSQQTFADGALGLVTLGIYAPHTVKVWCEQQAQEQQL</sequence>
<evidence type="ECO:0000313" key="5">
    <source>
        <dbReference type="Proteomes" id="UP001377972"/>
    </source>
</evidence>
<dbReference type="AlphaFoldDB" id="A0A0P7DU72"/>
<protein>
    <submittedName>
        <fullName evidence="2">Bor family protein</fullName>
    </submittedName>
</protein>
<dbReference type="Proteomes" id="UP000050378">
    <property type="component" value="Unassembled WGS sequence"/>
</dbReference>
<dbReference type="GeneID" id="29847821"/>
<keyword evidence="5" id="KW-1185">Reference proteome</keyword>
<reference evidence="3 5" key="2">
    <citation type="submission" date="2023-01" db="EMBL/GenBank/DDBJ databases">
        <title>Trichodesmium-associated heterotrophic epibiont bacteria.</title>
        <authorList>
            <person name="Cleveland C.S."/>
            <person name="Webb E.A."/>
        </authorList>
    </citation>
    <scope>NUCLEOTIDE SEQUENCE [LARGE SCALE GENOMIC DNA]</scope>
    <source>
        <strain evidence="3 5">USCH2</strain>
    </source>
</reference>
<feature type="signal peptide" evidence="1">
    <location>
        <begin position="1"/>
        <end position="17"/>
    </location>
</feature>
<keyword evidence="1" id="KW-0732">Signal</keyword>
<dbReference type="Pfam" id="PF06291">
    <property type="entry name" value="Lambda_Bor"/>
    <property type="match status" value="1"/>
</dbReference>
<comment type="caution">
    <text evidence="2">The sequence shown here is derived from an EMBL/GenBank/DDBJ whole genome shotgun (WGS) entry which is preliminary data.</text>
</comment>
<dbReference type="PROSITE" id="PS51257">
    <property type="entry name" value="PROKAR_LIPOPROTEIN"/>
    <property type="match status" value="1"/>
</dbReference>
<evidence type="ECO:0000313" key="2">
    <source>
        <dbReference type="EMBL" id="KPM81254.1"/>
    </source>
</evidence>
<dbReference type="EMBL" id="JAQPZS010000010">
    <property type="protein sequence ID" value="MEJ6496804.1"/>
    <property type="molecule type" value="Genomic_DNA"/>
</dbReference>